<proteinExistence type="predicted"/>
<accession>F3L5V0</accession>
<dbReference type="Proteomes" id="UP000005615">
    <property type="component" value="Unassembled WGS sequence"/>
</dbReference>
<dbReference type="OrthoDB" id="5721192at2"/>
<evidence type="ECO:0000313" key="1">
    <source>
        <dbReference type="EMBL" id="EGG28305.1"/>
    </source>
</evidence>
<comment type="caution">
    <text evidence="1">The sequence shown here is derived from an EMBL/GenBank/DDBJ whole genome shotgun (WGS) entry which is preliminary data.</text>
</comment>
<dbReference type="EMBL" id="AEIG01000134">
    <property type="protein sequence ID" value="EGG28305.1"/>
    <property type="molecule type" value="Genomic_DNA"/>
</dbReference>
<name>F3L5V0_9GAMM</name>
<dbReference type="STRING" id="2518989.IMCC3088_499"/>
<dbReference type="RefSeq" id="WP_009577244.1">
    <property type="nucleotide sequence ID" value="NZ_AEIG01000134.1"/>
</dbReference>
<sequence>MLGPEMVNYAIRPTPLFSDGVPSLKLLDPVPKELGLLNHQTIRTVVEVDKSGQFFFFNQRRFELPDTFKKIQGRTVSFLVRFTQGGAILVPLTPGLLAPSVSPEMVAANKVDTYQSAQLASILGQLRHAIESAPREGASALAGLKEWVRTTDLSSPPVLSAEVIKNFLLNNGVLASDSKNPLAKLLLVLIRSDDALGKNIRSRVRELFESLVLRQEVSTRALQQGQLLFESIGSVNQIPFNMIVALKERSHSDKDSSPQDARPYWQVDFYSEINPDDRIWVSLTLMKEVGICVSIWLTNKSLHTVATQVRGDLQRELESAGLRSIEITLYDGAKDALYDRVPPNKTVEKPLDFKV</sequence>
<evidence type="ECO:0000313" key="2">
    <source>
        <dbReference type="Proteomes" id="UP000005615"/>
    </source>
</evidence>
<dbReference type="AlphaFoldDB" id="F3L5V0"/>
<protein>
    <submittedName>
        <fullName evidence="1">Uncharacterized protein</fullName>
    </submittedName>
</protein>
<gene>
    <name evidence="1" type="ORF">IMCC3088_499</name>
</gene>
<reference evidence="1 2" key="1">
    <citation type="journal article" date="2011" name="J. Bacteriol.">
        <title>Genome sequence of strain IMCC3088, a proteorhodopsin-containing marine bacterium belonging to the OM60/NOR5 clade.</title>
        <authorList>
            <person name="Jang Y."/>
            <person name="Oh H.M."/>
            <person name="Kang I."/>
            <person name="Lee K."/>
            <person name="Yang S.J."/>
            <person name="Cho J.C."/>
        </authorList>
    </citation>
    <scope>NUCLEOTIDE SEQUENCE [LARGE SCALE GENOMIC DNA]</scope>
    <source>
        <strain evidence="1 2">IMCC3088</strain>
    </source>
</reference>
<keyword evidence="2" id="KW-1185">Reference proteome</keyword>
<organism evidence="1 2">
    <name type="scientific">Aequoribacter fuscus</name>
    <dbReference type="NCBI Taxonomy" id="2518989"/>
    <lineage>
        <taxon>Bacteria</taxon>
        <taxon>Pseudomonadati</taxon>
        <taxon>Pseudomonadota</taxon>
        <taxon>Gammaproteobacteria</taxon>
        <taxon>Cellvibrionales</taxon>
        <taxon>Halieaceae</taxon>
        <taxon>Aequoribacter</taxon>
    </lineage>
</organism>